<comment type="caution">
    <text evidence="1">The sequence shown here is derived from an EMBL/GenBank/DDBJ whole genome shotgun (WGS) entry which is preliminary data.</text>
</comment>
<evidence type="ECO:0000313" key="1">
    <source>
        <dbReference type="EMBL" id="GFP90270.1"/>
    </source>
</evidence>
<keyword evidence="1" id="KW-0238">DNA-binding</keyword>
<dbReference type="PANTHER" id="PTHR45950:SF7">
    <property type="entry name" value="HOMEOBOX-LEUCINE ZIPPER PROTEIN ATHB-14"/>
    <property type="match status" value="1"/>
</dbReference>
<dbReference type="GO" id="GO:0003700">
    <property type="term" value="F:DNA-binding transcription factor activity"/>
    <property type="evidence" value="ECO:0007669"/>
    <property type="project" value="InterPro"/>
</dbReference>
<reference evidence="1" key="1">
    <citation type="submission" date="2020-07" db="EMBL/GenBank/DDBJ databases">
        <title>Ethylene signaling mediates host invasion by parasitic plants.</title>
        <authorList>
            <person name="Yoshida S."/>
        </authorList>
    </citation>
    <scope>NUCLEOTIDE SEQUENCE</scope>
    <source>
        <strain evidence="1">Okayama</strain>
    </source>
</reference>
<dbReference type="Gene3D" id="1.20.5.1500">
    <property type="match status" value="1"/>
</dbReference>
<dbReference type="PANTHER" id="PTHR45950">
    <property type="entry name" value="HOMEOBOX-LEUCINE ZIPPER PROTEIN ATHB-14"/>
    <property type="match status" value="1"/>
</dbReference>
<keyword evidence="1" id="KW-0371">Homeobox</keyword>
<dbReference type="OrthoDB" id="1930729at2759"/>
<dbReference type="GO" id="GO:0003677">
    <property type="term" value="F:DNA binding"/>
    <property type="evidence" value="ECO:0007669"/>
    <property type="project" value="UniProtKB-KW"/>
</dbReference>
<sequence>MGAYKWKKQKVREPEEEKNGIEHIDGELVLSIERLQEIQDELEKVQWIWKREAPQTTKVNIKLFSKRVIVEQIVEELKLTGDGVYEEFTNSYFGFLMRFDTKGSCCGTALHRLFSHEVIKADAGPDELWYRVEGRFIQFSKYEYALVIGLSFGPTTFDPSTERHPPASGLFLRYYRGQILTLDALRSDFIDGVFRESPADALKCGVTAADPLSPIWGAKSSRCPRNPVKMSKCRKEDALESNCIRLLKIDETRNIERLRTGPDFFMDSEPKMSSVAVDQAERNKCREEQRKELSRFQTVNQNLYAMNKLLMEENDHLQKQVLHLVDDNGHMRQRLQIVTVDNNNKTIPQLPKNDANDTAGLLTIAGETLTQFLGKATGTAVDWVQTIGMKPGLDSIGIVVVSRNCSGIAARVYILRTLEPTKLIEHLNGVALIGPTDANKAKTTHPGRLVIF</sequence>
<protein>
    <submittedName>
        <fullName evidence="1">Homeobox-leucine zipper protein hox10</fullName>
    </submittedName>
</protein>
<proteinExistence type="predicted"/>
<name>A0A830BRZ3_9LAMI</name>
<keyword evidence="2" id="KW-1185">Reference proteome</keyword>
<dbReference type="InterPro" id="IPR044830">
    <property type="entry name" value="HD-Zip_III"/>
</dbReference>
<accession>A0A830BRZ3</accession>
<organism evidence="1 2">
    <name type="scientific">Phtheirospermum japonicum</name>
    <dbReference type="NCBI Taxonomy" id="374723"/>
    <lineage>
        <taxon>Eukaryota</taxon>
        <taxon>Viridiplantae</taxon>
        <taxon>Streptophyta</taxon>
        <taxon>Embryophyta</taxon>
        <taxon>Tracheophyta</taxon>
        <taxon>Spermatophyta</taxon>
        <taxon>Magnoliopsida</taxon>
        <taxon>eudicotyledons</taxon>
        <taxon>Gunneridae</taxon>
        <taxon>Pentapetalae</taxon>
        <taxon>asterids</taxon>
        <taxon>lamiids</taxon>
        <taxon>Lamiales</taxon>
        <taxon>Orobanchaceae</taxon>
        <taxon>Orobanchaceae incertae sedis</taxon>
        <taxon>Phtheirospermum</taxon>
    </lineage>
</organism>
<evidence type="ECO:0000313" key="2">
    <source>
        <dbReference type="Proteomes" id="UP000653305"/>
    </source>
</evidence>
<dbReference type="AlphaFoldDB" id="A0A830BRZ3"/>
<gene>
    <name evidence="1" type="ORF">PHJA_001170900</name>
</gene>
<dbReference type="EMBL" id="BMAC01000214">
    <property type="protein sequence ID" value="GFP90270.1"/>
    <property type="molecule type" value="Genomic_DNA"/>
</dbReference>
<dbReference type="Proteomes" id="UP000653305">
    <property type="component" value="Unassembled WGS sequence"/>
</dbReference>